<reference evidence="3" key="1">
    <citation type="submission" date="2023-03" db="EMBL/GenBank/DDBJ databases">
        <title>Mating type loci evolution in Malassezia.</title>
        <authorList>
            <person name="Coelho M.A."/>
        </authorList>
    </citation>
    <scope>NUCLEOTIDE SEQUENCE</scope>
    <source>
        <strain evidence="3">CBS 14135</strain>
    </source>
</reference>
<feature type="compositionally biased region" description="Polar residues" evidence="2">
    <location>
        <begin position="890"/>
        <end position="903"/>
    </location>
</feature>
<feature type="compositionally biased region" description="Low complexity" evidence="2">
    <location>
        <begin position="1155"/>
        <end position="1167"/>
    </location>
</feature>
<feature type="compositionally biased region" description="Low complexity" evidence="2">
    <location>
        <begin position="118"/>
        <end position="128"/>
    </location>
</feature>
<feature type="compositionally biased region" description="Polar residues" evidence="2">
    <location>
        <begin position="230"/>
        <end position="248"/>
    </location>
</feature>
<dbReference type="PANTHER" id="PTHR46430:SF1">
    <property type="entry name" value="CHITIN SYNTHASE REGULATOR SKT5-RELATED"/>
    <property type="match status" value="1"/>
</dbReference>
<gene>
    <name evidence="3" type="primary">CHS4_2</name>
    <name evidence="3" type="ORF">MBRA1_001485</name>
</gene>
<keyword evidence="4" id="KW-1185">Reference proteome</keyword>
<dbReference type="Proteomes" id="UP001216638">
    <property type="component" value="Chromosome 2"/>
</dbReference>
<feature type="compositionally biased region" description="Pro residues" evidence="2">
    <location>
        <begin position="831"/>
        <end position="840"/>
    </location>
</feature>
<dbReference type="SUPFAM" id="SSF81901">
    <property type="entry name" value="HCP-like"/>
    <property type="match status" value="1"/>
</dbReference>
<feature type="compositionally biased region" description="Low complexity" evidence="2">
    <location>
        <begin position="983"/>
        <end position="1001"/>
    </location>
</feature>
<accession>A0AAF0ISE2</accession>
<feature type="compositionally biased region" description="Pro residues" evidence="2">
    <location>
        <begin position="1191"/>
        <end position="1216"/>
    </location>
</feature>
<keyword evidence="1" id="KW-0677">Repeat</keyword>
<feature type="compositionally biased region" description="Pro residues" evidence="2">
    <location>
        <begin position="967"/>
        <end position="978"/>
    </location>
</feature>
<feature type="compositionally biased region" description="Pro residues" evidence="2">
    <location>
        <begin position="1127"/>
        <end position="1136"/>
    </location>
</feature>
<feature type="compositionally biased region" description="Pro residues" evidence="2">
    <location>
        <begin position="93"/>
        <end position="117"/>
    </location>
</feature>
<dbReference type="InterPro" id="IPR011990">
    <property type="entry name" value="TPR-like_helical_dom_sf"/>
</dbReference>
<dbReference type="EMBL" id="CP119952">
    <property type="protein sequence ID" value="WFC94848.1"/>
    <property type="molecule type" value="Genomic_DNA"/>
</dbReference>
<feature type="compositionally biased region" description="Pro residues" evidence="2">
    <location>
        <begin position="52"/>
        <end position="62"/>
    </location>
</feature>
<sequence length="1323" mass="133609">MQARPSAAPASAVRPAEAPAGSIVTLSPRPPPAMRPSVSMGSLHTSGATPPGARPARPPFQTPPFLGNTQNRSTPPTGAPGAPPGQPGVRPSGPVPPYAQHAPRPPMPPGAARPSMPPGTVAGAGPAPYLGGRPPYGPNASPSALALRTGTPPPPLTTSQAPSGSPVRPRPPGSPVRPPAPGSPVRPPTPGSAARPPPSPAGAGEKGASMLQRPNAPALAPLNTAAVTSEHPQGTPQTADSVPPSVTSPVLERLSNIHPTIPNPLGQHAGAGAAMSPTGSSRDVRATERVGYSTFAGGTGNGPVPSESVASPTPTANGVPRSPSAVTGDGPMLDHSHLQPGETVSLLSHTETLDMYRKNAKKTNDPQLNYQLAVFMLDVAHSLENAPENPDSEHNNEAEREALIKEATSLLKKLADRGHCDSQYLIGDCYANGFGTSKGKQDFGQAYIYFTLAAKHGHPDAAYRAGTCYEKGWGCRRDAGKAVQFYRKAASVGHPGAQYRLGTAELNGELGLKRSAREGVKWLKRSAESATPEFPHALHELALLHEKGVHNVLFPDPEYSCELLALACEMGYAPSAYKLGVNYEYGRMGCPQDGGLSIHMYNIAAQQNHKEACFALTAWYLVGAPGILPQSDTEAYLWARRAAEQGLAKAEYACGYFSEMGVGTKKDPAEAKGWYQLAAEHGDKRAHQRLATLSGYTAKRPTTQATQPNSDESHAVPVQPLSAPFPGSPVNSTARTLGVLKFPTPKAMRETQAFQRDLHYQTLVAITNERERSREREALGIASPSSSSLPGQPLPKTATPVRPPPVTGRKAVQLGSDPKPMIQAGPRAGFVPPPPKPEPTAPVVEEPKPKEGGSKPFSGLGAKLFGSKSKNAAASAPPAEAATKSPNAADPTQSTQGTPSVGATPNPGEVSPAMPGAPDTPSAPNAPGAAGTPSAQNAPGAPGAPSAPSAPGRPPMQPPSGAGGAPPTGPWSARPPPQLGTQPGAARPPAGPHAPGVGAQPGLPPTAPASNAAGIGSGTRSPPGQVRPSTSNRALNASASEAPSSSTALTAVRPDPRARPPGAPLGMQPPSNSAPGAPALRPQQTGPQTSPSIAPARPPLGTPTSPGSGALSSSNSAGTIMNVRPPQSRPGVPPYMRPGSGNPFPHTARPNAPTGAPGSNPFSSAPGAAPPGRPIPPSGAPPSGVASVVPGRPPQPSTAPPGTAAPPGAPRPPPGGTPGSTPGSAPGIAAQRPMLAGFRPRPPPGAPGAPSTGTPGAPGGPSSVRPAQPGASSAPPARPAAPSSTQGAASASPSGEKPAAAASSAPSSDDAGESKLRKWFGFG</sequence>
<feature type="region of interest" description="Disordered" evidence="2">
    <location>
        <begin position="697"/>
        <end position="730"/>
    </location>
</feature>
<dbReference type="SMART" id="SM00671">
    <property type="entry name" value="SEL1"/>
    <property type="match status" value="7"/>
</dbReference>
<protein>
    <submittedName>
        <fullName evidence="3">Chitin synthase 4</fullName>
    </submittedName>
</protein>
<feature type="compositionally biased region" description="Low complexity" evidence="2">
    <location>
        <begin position="1248"/>
        <end position="1309"/>
    </location>
</feature>
<evidence type="ECO:0000313" key="3">
    <source>
        <dbReference type="EMBL" id="WFC94848.1"/>
    </source>
</evidence>
<organism evidence="3 4">
    <name type="scientific">Malassezia brasiliensis</name>
    <dbReference type="NCBI Taxonomy" id="1821822"/>
    <lineage>
        <taxon>Eukaryota</taxon>
        <taxon>Fungi</taxon>
        <taxon>Dikarya</taxon>
        <taxon>Basidiomycota</taxon>
        <taxon>Ustilaginomycotina</taxon>
        <taxon>Malasseziomycetes</taxon>
        <taxon>Malasseziales</taxon>
        <taxon>Malasseziaceae</taxon>
        <taxon>Malassezia</taxon>
    </lineage>
</organism>
<feature type="compositionally biased region" description="Pro residues" evidence="2">
    <location>
        <begin position="168"/>
        <end position="200"/>
    </location>
</feature>
<dbReference type="PANTHER" id="PTHR46430">
    <property type="entry name" value="PROTEIN SKT5-RELATED"/>
    <property type="match status" value="1"/>
</dbReference>
<feature type="compositionally biased region" description="Low complexity" evidence="2">
    <location>
        <begin position="1102"/>
        <end position="1119"/>
    </location>
</feature>
<feature type="compositionally biased region" description="Low complexity" evidence="2">
    <location>
        <begin position="783"/>
        <end position="795"/>
    </location>
</feature>
<dbReference type="InterPro" id="IPR051726">
    <property type="entry name" value="Chitin_Synth_Reg"/>
</dbReference>
<feature type="region of interest" description="Disordered" evidence="2">
    <location>
        <begin position="769"/>
        <end position="1323"/>
    </location>
</feature>
<feature type="compositionally biased region" description="Polar residues" evidence="2">
    <location>
        <begin position="700"/>
        <end position="710"/>
    </location>
</feature>
<evidence type="ECO:0000313" key="4">
    <source>
        <dbReference type="Proteomes" id="UP001216638"/>
    </source>
</evidence>
<feature type="region of interest" description="Disordered" evidence="2">
    <location>
        <begin position="1"/>
        <end position="338"/>
    </location>
</feature>
<feature type="compositionally biased region" description="Low complexity" evidence="2">
    <location>
        <begin position="933"/>
        <end position="950"/>
    </location>
</feature>
<feature type="compositionally biased region" description="Pro residues" evidence="2">
    <location>
        <begin position="1168"/>
        <end position="1180"/>
    </location>
</feature>
<feature type="compositionally biased region" description="Polar residues" evidence="2">
    <location>
        <begin position="1082"/>
        <end position="1092"/>
    </location>
</feature>
<feature type="compositionally biased region" description="Basic and acidic residues" evidence="2">
    <location>
        <begin position="769"/>
        <end position="778"/>
    </location>
</feature>
<feature type="compositionally biased region" description="Low complexity" evidence="2">
    <location>
        <begin position="1"/>
        <end position="20"/>
    </location>
</feature>
<feature type="compositionally biased region" description="Low complexity" evidence="2">
    <location>
        <begin position="1181"/>
        <end position="1190"/>
    </location>
</feature>
<name>A0AAF0ISE2_9BASI</name>
<feature type="compositionally biased region" description="Low complexity" evidence="2">
    <location>
        <begin position="1034"/>
        <end position="1053"/>
    </location>
</feature>
<feature type="compositionally biased region" description="Pro residues" evidence="2">
    <location>
        <begin position="77"/>
        <end position="86"/>
    </location>
</feature>
<feature type="compositionally biased region" description="Polar residues" evidence="2">
    <location>
        <begin position="1018"/>
        <end position="1033"/>
    </location>
</feature>
<proteinExistence type="predicted"/>
<dbReference type="InterPro" id="IPR006597">
    <property type="entry name" value="Sel1-like"/>
</dbReference>
<evidence type="ECO:0000256" key="1">
    <source>
        <dbReference type="ARBA" id="ARBA00022737"/>
    </source>
</evidence>
<dbReference type="Gene3D" id="1.25.40.10">
    <property type="entry name" value="Tetratricopeptide repeat domain"/>
    <property type="match status" value="2"/>
</dbReference>
<feature type="compositionally biased region" description="Low complexity" evidence="2">
    <location>
        <begin position="867"/>
        <end position="886"/>
    </location>
</feature>
<evidence type="ECO:0000256" key="2">
    <source>
        <dbReference type="SAM" id="MobiDB-lite"/>
    </source>
</evidence>
<feature type="compositionally biased region" description="Low complexity" evidence="2">
    <location>
        <begin position="214"/>
        <end position="226"/>
    </location>
</feature>
<dbReference type="Pfam" id="PF08238">
    <property type="entry name" value="Sel1"/>
    <property type="match status" value="7"/>
</dbReference>